<feature type="domain" description="SHSP" evidence="4">
    <location>
        <begin position="86"/>
        <end position="193"/>
    </location>
</feature>
<feature type="region of interest" description="Disordered" evidence="3">
    <location>
        <begin position="734"/>
        <end position="780"/>
    </location>
</feature>
<feature type="compositionally biased region" description="Basic and acidic residues" evidence="3">
    <location>
        <begin position="955"/>
        <end position="970"/>
    </location>
</feature>
<dbReference type="PANTHER" id="PTHR45640:SF26">
    <property type="entry name" value="RE23625P"/>
    <property type="match status" value="1"/>
</dbReference>
<feature type="compositionally biased region" description="Basic and acidic residues" evidence="3">
    <location>
        <begin position="486"/>
        <end position="508"/>
    </location>
</feature>
<evidence type="ECO:0000313" key="6">
    <source>
        <dbReference type="Proteomes" id="UP001497623"/>
    </source>
</evidence>
<feature type="compositionally biased region" description="Basic and acidic residues" evidence="3">
    <location>
        <begin position="747"/>
        <end position="757"/>
    </location>
</feature>
<feature type="domain" description="SHSP" evidence="4">
    <location>
        <begin position="271"/>
        <end position="379"/>
    </location>
</feature>
<dbReference type="AlphaFoldDB" id="A0AAV2QWA7"/>
<evidence type="ECO:0000256" key="1">
    <source>
        <dbReference type="PROSITE-ProRule" id="PRU00285"/>
    </source>
</evidence>
<evidence type="ECO:0000313" key="5">
    <source>
        <dbReference type="EMBL" id="CAL4099190.1"/>
    </source>
</evidence>
<dbReference type="PANTHER" id="PTHR45640">
    <property type="entry name" value="HEAT SHOCK PROTEIN HSP-12.2-RELATED"/>
    <property type="match status" value="1"/>
</dbReference>
<dbReference type="PROSITE" id="PS01031">
    <property type="entry name" value="SHSP"/>
    <property type="match status" value="4"/>
</dbReference>
<dbReference type="EMBL" id="CAXKWB010010775">
    <property type="protein sequence ID" value="CAL4099190.1"/>
    <property type="molecule type" value="Genomic_DNA"/>
</dbReference>
<accession>A0AAV2QWA7</accession>
<dbReference type="Gene3D" id="2.60.40.790">
    <property type="match status" value="4"/>
</dbReference>
<dbReference type="InterPro" id="IPR002068">
    <property type="entry name" value="A-crystallin/Hsp20_dom"/>
</dbReference>
<comment type="caution">
    <text evidence="5">The sequence shown here is derived from an EMBL/GenBank/DDBJ whole genome shotgun (WGS) entry which is preliminary data.</text>
</comment>
<sequence>MPPISTVKSSAMFDDSSELPIRQRGLFLHDHFFQDSREHFQHAMDKVLHDWDEDRELTDRHRSKLTDWDEDIFSDRLKRYRTLRKDHKKTDSQAITEINEKHQFKIILDVREFMQGCLKTSVVGDQELLVEGSIEETTSGVQGKKTFEKKFKIPSEAIISETTSTLSSDGILTIISPKKVIERERKEYKNEASSNCQMRRNNKEAKNQRHSIFSDNFEDEFLPVSRRGNFFSDSSFKDAHQDYNRAVTDVLKRWNENSEDEHLSYRNLRSRALKEENQAITETEDHQIYKIVIDVHDFANDGEVSVKVVNDQYLEVEGCLDQDVETNKCKKTFKRKFTLPRNTDIKNISSLLSSDGVLTITAPKKKEQINVKETIIPVNLEKCLNKESLNKTELETNTSSLNKQNKTQDDAAKECTAEMKCNAESKLTEEIEKNTNNGDIIPVTVDGNDDNTKHQDIKCAQTNASTESGSNQVNIINMKMKGIEKENVSEASSSDKETTSEKCEENNSEKVSGNEYTIPVKIDVDEEVLKNDSNKKREINVEEKKHKQGPGLVSYEANINNEQDKTTLNKVPIVRRGPFFIDSFFDESHKQFEKAVQNVLQKSGFTSRKNDLEFYRSLRQRSNNEQNQANGCTEDDTSFKIVVDLQDFKSGDIKVKIHNAKELTVEGEQNEKQSYTLFKRQFCRKFIFPSHINSEAVTSAVSEEGVLTINAPKKIKENCEEAKSEESVKSILISHDSNNGLNSSNEKSCKSEERDASHSISDNQNNESINSIDKSKNNDAENAKALPITRRGSFFTDPFFKDTQMEFKNTIKDFIGKSGFISKDDDFGFYRSLLERSTTKDKQAEIITESDNIYQIVLDIQGFSAEEIQTKFLSSTDLVIEATTEKKEEGSSSTRNFRRCFVLPNSVDVDAVTTSLSSDGILTISAPKKILEEKKEDGSCSKEGRKHICLNNGWEDEKTHQSSSERDGVRSKTFSKSKSSYHHIT</sequence>
<comment type="similarity">
    <text evidence="1 2">Belongs to the small heat shock protein (HSP20) family.</text>
</comment>
<dbReference type="GO" id="GO:0042026">
    <property type="term" value="P:protein refolding"/>
    <property type="evidence" value="ECO:0007669"/>
    <property type="project" value="TreeGrafter"/>
</dbReference>
<feature type="domain" description="SHSP" evidence="4">
    <location>
        <begin position="621"/>
        <end position="729"/>
    </location>
</feature>
<dbReference type="PRINTS" id="PR00299">
    <property type="entry name" value="ACRYSTALLIN"/>
</dbReference>
<dbReference type="GO" id="GO:0005737">
    <property type="term" value="C:cytoplasm"/>
    <property type="evidence" value="ECO:0007669"/>
    <property type="project" value="TreeGrafter"/>
</dbReference>
<dbReference type="SUPFAM" id="SSF49764">
    <property type="entry name" value="HSP20-like chaperones"/>
    <property type="match status" value="3"/>
</dbReference>
<dbReference type="GO" id="GO:0051082">
    <property type="term" value="F:unfolded protein binding"/>
    <property type="evidence" value="ECO:0007669"/>
    <property type="project" value="TreeGrafter"/>
</dbReference>
<evidence type="ECO:0000256" key="3">
    <source>
        <dbReference type="SAM" id="MobiDB-lite"/>
    </source>
</evidence>
<organism evidence="5 6">
    <name type="scientific">Meganyctiphanes norvegica</name>
    <name type="common">Northern krill</name>
    <name type="synonym">Thysanopoda norvegica</name>
    <dbReference type="NCBI Taxonomy" id="48144"/>
    <lineage>
        <taxon>Eukaryota</taxon>
        <taxon>Metazoa</taxon>
        <taxon>Ecdysozoa</taxon>
        <taxon>Arthropoda</taxon>
        <taxon>Crustacea</taxon>
        <taxon>Multicrustacea</taxon>
        <taxon>Malacostraca</taxon>
        <taxon>Eumalacostraca</taxon>
        <taxon>Eucarida</taxon>
        <taxon>Euphausiacea</taxon>
        <taxon>Euphausiidae</taxon>
        <taxon>Meganyctiphanes</taxon>
    </lineage>
</organism>
<keyword evidence="6" id="KW-1185">Reference proteome</keyword>
<proteinExistence type="inferred from homology"/>
<dbReference type="Proteomes" id="UP001497623">
    <property type="component" value="Unassembled WGS sequence"/>
</dbReference>
<dbReference type="InterPro" id="IPR008978">
    <property type="entry name" value="HSP20-like_chaperone"/>
</dbReference>
<feature type="region of interest" description="Disordered" evidence="3">
    <location>
        <begin position="951"/>
        <end position="985"/>
    </location>
</feature>
<dbReference type="CDD" id="cd06526">
    <property type="entry name" value="metazoan_ACD"/>
    <property type="match status" value="4"/>
</dbReference>
<reference evidence="5 6" key="1">
    <citation type="submission" date="2024-05" db="EMBL/GenBank/DDBJ databases">
        <authorList>
            <person name="Wallberg A."/>
        </authorList>
    </citation>
    <scope>NUCLEOTIDE SEQUENCE [LARGE SCALE GENOMIC DNA]</scope>
</reference>
<protein>
    <recommendedName>
        <fullName evidence="4">SHSP domain-containing protein</fullName>
    </recommendedName>
</protein>
<feature type="compositionally biased region" description="Polar residues" evidence="3">
    <location>
        <begin position="758"/>
        <end position="772"/>
    </location>
</feature>
<feature type="non-terminal residue" evidence="5">
    <location>
        <position position="985"/>
    </location>
</feature>
<gene>
    <name evidence="5" type="ORF">MNOR_LOCUS16425</name>
</gene>
<evidence type="ECO:0000259" key="4">
    <source>
        <dbReference type="PROSITE" id="PS01031"/>
    </source>
</evidence>
<evidence type="ECO:0000256" key="2">
    <source>
        <dbReference type="RuleBase" id="RU003616"/>
    </source>
</evidence>
<dbReference type="Pfam" id="PF00011">
    <property type="entry name" value="HSP20"/>
    <property type="match status" value="4"/>
</dbReference>
<dbReference type="InterPro" id="IPR001436">
    <property type="entry name" value="Alpha-crystallin/sHSP_animal"/>
</dbReference>
<name>A0AAV2QWA7_MEGNR</name>
<dbReference type="GO" id="GO:0005634">
    <property type="term" value="C:nucleus"/>
    <property type="evidence" value="ECO:0007669"/>
    <property type="project" value="TreeGrafter"/>
</dbReference>
<dbReference type="GO" id="GO:0009408">
    <property type="term" value="P:response to heat"/>
    <property type="evidence" value="ECO:0007669"/>
    <property type="project" value="TreeGrafter"/>
</dbReference>
<feature type="compositionally biased region" description="Basic residues" evidence="3">
    <location>
        <begin position="973"/>
        <end position="985"/>
    </location>
</feature>
<feature type="domain" description="SHSP" evidence="4">
    <location>
        <begin position="835"/>
        <end position="943"/>
    </location>
</feature>
<feature type="region of interest" description="Disordered" evidence="3">
    <location>
        <begin position="486"/>
        <end position="511"/>
    </location>
</feature>